<dbReference type="EC" id="3.1.12.1" evidence="3 13"/>
<dbReference type="RefSeq" id="WP_191362586.1">
    <property type="nucleotide sequence ID" value="NZ_JAKNHQ010000002.1"/>
</dbReference>
<gene>
    <name evidence="15" type="primary">cas4</name>
    <name evidence="15" type="ORF">L0P57_02580</name>
</gene>
<evidence type="ECO:0000256" key="4">
    <source>
        <dbReference type="ARBA" id="ARBA00020049"/>
    </source>
</evidence>
<reference evidence="15 16" key="1">
    <citation type="submission" date="2022-01" db="EMBL/GenBank/DDBJ databases">
        <title>Collection of gut derived symbiotic bacterial strains cultured from healthy donors.</title>
        <authorList>
            <person name="Lin H."/>
            <person name="Kohout C."/>
            <person name="Waligurski E."/>
            <person name="Pamer E.G."/>
        </authorList>
    </citation>
    <scope>NUCLEOTIDE SEQUENCE [LARGE SCALE GENOMIC DNA]</scope>
    <source>
        <strain evidence="15 16">DFI.7.58</strain>
    </source>
</reference>
<name>A0ABS9MHX8_9FIRM</name>
<dbReference type="InterPro" id="IPR011604">
    <property type="entry name" value="PDDEXK-like_dom_sf"/>
</dbReference>
<evidence type="ECO:0000256" key="1">
    <source>
        <dbReference type="ARBA" id="ARBA00001966"/>
    </source>
</evidence>
<evidence type="ECO:0000256" key="7">
    <source>
        <dbReference type="ARBA" id="ARBA00022801"/>
    </source>
</evidence>
<dbReference type="InterPro" id="IPR051827">
    <property type="entry name" value="Cas4_exonuclease"/>
</dbReference>
<comment type="cofactor">
    <cofactor evidence="13">
        <name>Mg(2+)</name>
        <dbReference type="ChEBI" id="CHEBI:18420"/>
    </cofactor>
    <cofactor evidence="13">
        <name>Mn(2+)</name>
        <dbReference type="ChEBI" id="CHEBI:29035"/>
    </cofactor>
    <text evidence="13">Mg(2+) or Mn(2+) required for ssDNA cleavage activity.</text>
</comment>
<keyword evidence="10 13" id="KW-0411">Iron-sulfur</keyword>
<protein>
    <recommendedName>
        <fullName evidence="4 13">CRISPR-associated exonuclease Cas4</fullName>
        <ecNumber evidence="3 13">3.1.12.1</ecNumber>
    </recommendedName>
</protein>
<comment type="cofactor">
    <cofactor evidence="13">
        <name>iron-sulfur cluster</name>
        <dbReference type="ChEBI" id="CHEBI:30408"/>
    </cofactor>
</comment>
<dbReference type="InterPro" id="IPR022765">
    <property type="entry name" value="Dna2/Cas4_DUF83"/>
</dbReference>
<dbReference type="PANTHER" id="PTHR36531">
    <property type="entry name" value="CRISPR-ASSOCIATED EXONUCLEASE CAS4"/>
    <property type="match status" value="1"/>
</dbReference>
<evidence type="ECO:0000256" key="11">
    <source>
        <dbReference type="ARBA" id="ARBA00023118"/>
    </source>
</evidence>
<keyword evidence="7 13" id="KW-0378">Hydrolase</keyword>
<comment type="cofactor">
    <cofactor evidence="1">
        <name>[4Fe-4S] cluster</name>
        <dbReference type="ChEBI" id="CHEBI:49883"/>
    </cofactor>
</comment>
<keyword evidence="16" id="KW-1185">Reference proteome</keyword>
<evidence type="ECO:0000256" key="3">
    <source>
        <dbReference type="ARBA" id="ARBA00012768"/>
    </source>
</evidence>
<comment type="similarity">
    <text evidence="2 13">Belongs to the CRISPR-associated exonuclease Cas4 family.</text>
</comment>
<proteinExistence type="inferred from homology"/>
<evidence type="ECO:0000256" key="12">
    <source>
        <dbReference type="ARBA" id="ARBA00023211"/>
    </source>
</evidence>
<evidence type="ECO:0000256" key="2">
    <source>
        <dbReference type="ARBA" id="ARBA00009189"/>
    </source>
</evidence>
<evidence type="ECO:0000256" key="13">
    <source>
        <dbReference type="RuleBase" id="RU365022"/>
    </source>
</evidence>
<accession>A0ABS9MHX8</accession>
<dbReference type="PANTHER" id="PTHR36531:SF6">
    <property type="entry name" value="DNA REPLICATION ATP-DEPENDENT HELICASE_NUCLEASE DNA2"/>
    <property type="match status" value="1"/>
</dbReference>
<dbReference type="Gene3D" id="3.90.320.10">
    <property type="match status" value="1"/>
</dbReference>
<dbReference type="InterPro" id="IPR013343">
    <property type="entry name" value="CRISPR-assoc_prot_Cas4"/>
</dbReference>
<comment type="caution">
    <text evidence="15">The sequence shown here is derived from an EMBL/GenBank/DDBJ whole genome shotgun (WGS) entry which is preliminary data.</text>
</comment>
<keyword evidence="6 13" id="KW-0479">Metal-binding</keyword>
<dbReference type="Pfam" id="PF01930">
    <property type="entry name" value="Cas_Cas4"/>
    <property type="match status" value="1"/>
</dbReference>
<sequence length="222" mass="25561">MNTYAEDDYLQLSGIQHFCFCRRQWALIHIEQQWADNLRTVEGEILHEHAHNDRFSEKRGDLLVVRGLAIHSAALGVSGVCDVVEFHASPEGVPLFHHRGTWLPTPVEYKRGSTKQTDADRLQLCGQGMCLEEMLACDVPKGYLFYGETRRREEVLFTEALRNQVREMLLEMHSYYNRRYTPKVKPSKSCNACSLKELCLPKLCGRRSAKTYIESNLQGEEP</sequence>
<dbReference type="Proteomes" id="UP001298681">
    <property type="component" value="Unassembled WGS sequence"/>
</dbReference>
<keyword evidence="5 13" id="KW-0540">Nuclease</keyword>
<dbReference type="NCBIfam" id="TIGR00372">
    <property type="entry name" value="cas4"/>
    <property type="match status" value="1"/>
</dbReference>
<keyword evidence="11 13" id="KW-0051">Antiviral defense</keyword>
<evidence type="ECO:0000313" key="16">
    <source>
        <dbReference type="Proteomes" id="UP001298681"/>
    </source>
</evidence>
<keyword evidence="8 13" id="KW-0269">Exonuclease</keyword>
<keyword evidence="9 13" id="KW-0408">Iron</keyword>
<feature type="domain" description="DUF83" evidence="14">
    <location>
        <begin position="13"/>
        <end position="200"/>
    </location>
</feature>
<dbReference type="EMBL" id="JAKNHQ010000002">
    <property type="protein sequence ID" value="MCG4609832.1"/>
    <property type="molecule type" value="Genomic_DNA"/>
</dbReference>
<evidence type="ECO:0000259" key="14">
    <source>
        <dbReference type="Pfam" id="PF01930"/>
    </source>
</evidence>
<evidence type="ECO:0000256" key="8">
    <source>
        <dbReference type="ARBA" id="ARBA00022839"/>
    </source>
</evidence>
<organism evidence="15 16">
    <name type="scientific">Anaeromassilibacillus senegalensis</name>
    <dbReference type="NCBI Taxonomy" id="1673717"/>
    <lineage>
        <taxon>Bacteria</taxon>
        <taxon>Bacillati</taxon>
        <taxon>Bacillota</taxon>
        <taxon>Clostridia</taxon>
        <taxon>Eubacteriales</taxon>
        <taxon>Acutalibacteraceae</taxon>
        <taxon>Anaeromassilibacillus</taxon>
    </lineage>
</organism>
<evidence type="ECO:0000256" key="9">
    <source>
        <dbReference type="ARBA" id="ARBA00023004"/>
    </source>
</evidence>
<keyword evidence="12 13" id="KW-0464">Manganese</keyword>
<comment type="function">
    <text evidence="13">CRISPR (clustered regularly interspaced short palindromic repeat) is an adaptive immune system that provides protection against mobile genetic elements (viruses, transposable elements and conjugative plasmids). CRISPR clusters contain sequences complementary to antecedent mobile elements and target invading nucleic acids. CRISPR clusters are transcribed and processed into CRISPR RNA (crRNA).</text>
</comment>
<evidence type="ECO:0000256" key="6">
    <source>
        <dbReference type="ARBA" id="ARBA00022723"/>
    </source>
</evidence>
<evidence type="ECO:0000256" key="5">
    <source>
        <dbReference type="ARBA" id="ARBA00022722"/>
    </source>
</evidence>
<evidence type="ECO:0000256" key="10">
    <source>
        <dbReference type="ARBA" id="ARBA00023014"/>
    </source>
</evidence>
<evidence type="ECO:0000313" key="15">
    <source>
        <dbReference type="EMBL" id="MCG4609832.1"/>
    </source>
</evidence>